<dbReference type="Proteomes" id="UP000647241">
    <property type="component" value="Unassembled WGS sequence"/>
</dbReference>
<evidence type="ECO:0000313" key="10">
    <source>
        <dbReference type="EMBL" id="GGG67338.1"/>
    </source>
</evidence>
<keyword evidence="6" id="KW-0472">Membrane</keyword>
<keyword evidence="3" id="KW-0677">Repeat</keyword>
<dbReference type="PANTHER" id="PTHR46208:SF1">
    <property type="entry name" value="MITOCHONDRIAL IMPORT RECEPTOR SUBUNIT TOM70"/>
    <property type="match status" value="1"/>
</dbReference>
<name>A0A917H4Q3_9BACT</name>
<keyword evidence="9" id="KW-0732">Signal</keyword>
<dbReference type="Gene3D" id="1.25.40.10">
    <property type="entry name" value="Tetratricopeptide repeat domain"/>
    <property type="match status" value="2"/>
</dbReference>
<feature type="repeat" description="TPR" evidence="8">
    <location>
        <begin position="301"/>
        <end position="334"/>
    </location>
</feature>
<reference evidence="10" key="1">
    <citation type="journal article" date="2014" name="Int. J. Syst. Evol. Microbiol.">
        <title>Complete genome sequence of Corynebacterium casei LMG S-19264T (=DSM 44701T), isolated from a smear-ripened cheese.</title>
        <authorList>
            <consortium name="US DOE Joint Genome Institute (JGI-PGF)"/>
            <person name="Walter F."/>
            <person name="Albersmeier A."/>
            <person name="Kalinowski J."/>
            <person name="Ruckert C."/>
        </authorList>
    </citation>
    <scope>NUCLEOTIDE SEQUENCE</scope>
    <source>
        <strain evidence="10">CGMCC 1.12997</strain>
    </source>
</reference>
<keyword evidence="5" id="KW-1133">Transmembrane helix</keyword>
<evidence type="ECO:0000256" key="2">
    <source>
        <dbReference type="ARBA" id="ARBA00022692"/>
    </source>
</evidence>
<feature type="signal peptide" evidence="9">
    <location>
        <begin position="1"/>
        <end position="21"/>
    </location>
</feature>
<dbReference type="AlphaFoldDB" id="A0A917H4Q3"/>
<dbReference type="PROSITE" id="PS50293">
    <property type="entry name" value="TPR_REGION"/>
    <property type="match status" value="1"/>
</dbReference>
<keyword evidence="4 8" id="KW-0802">TPR repeat</keyword>
<evidence type="ECO:0000256" key="4">
    <source>
        <dbReference type="ARBA" id="ARBA00022803"/>
    </source>
</evidence>
<evidence type="ECO:0000256" key="3">
    <source>
        <dbReference type="ARBA" id="ARBA00022737"/>
    </source>
</evidence>
<dbReference type="Pfam" id="PF13181">
    <property type="entry name" value="TPR_8"/>
    <property type="match status" value="1"/>
</dbReference>
<dbReference type="SUPFAM" id="SSF48452">
    <property type="entry name" value="TPR-like"/>
    <property type="match status" value="2"/>
</dbReference>
<dbReference type="RefSeq" id="WP_188552688.1">
    <property type="nucleotide sequence ID" value="NZ_BMGT01000001.1"/>
</dbReference>
<proteinExistence type="inferred from homology"/>
<feature type="chain" id="PRO_5038139121" description="Tetratricopeptide repeat protein" evidence="9">
    <location>
        <begin position="22"/>
        <end position="342"/>
    </location>
</feature>
<dbReference type="Pfam" id="PF14559">
    <property type="entry name" value="TPR_19"/>
    <property type="match status" value="2"/>
</dbReference>
<keyword evidence="11" id="KW-1185">Reference proteome</keyword>
<evidence type="ECO:0000256" key="5">
    <source>
        <dbReference type="ARBA" id="ARBA00022989"/>
    </source>
</evidence>
<dbReference type="EMBL" id="BMGT01000001">
    <property type="protein sequence ID" value="GGG67338.1"/>
    <property type="molecule type" value="Genomic_DNA"/>
</dbReference>
<comment type="subcellular location">
    <subcellularLocation>
        <location evidence="1">Membrane</location>
        <topology evidence="1">Single-pass membrane protein</topology>
    </subcellularLocation>
</comment>
<dbReference type="InterPro" id="IPR011990">
    <property type="entry name" value="TPR-like_helical_dom_sf"/>
</dbReference>
<protein>
    <recommendedName>
        <fullName evidence="12">Tetratricopeptide repeat protein</fullName>
    </recommendedName>
</protein>
<keyword evidence="2" id="KW-0812">Transmembrane</keyword>
<feature type="repeat" description="TPR" evidence="8">
    <location>
        <begin position="233"/>
        <end position="266"/>
    </location>
</feature>
<organism evidence="10 11">
    <name type="scientific">Edaphobacter dinghuensis</name>
    <dbReference type="NCBI Taxonomy" id="1560005"/>
    <lineage>
        <taxon>Bacteria</taxon>
        <taxon>Pseudomonadati</taxon>
        <taxon>Acidobacteriota</taxon>
        <taxon>Terriglobia</taxon>
        <taxon>Terriglobales</taxon>
        <taxon>Acidobacteriaceae</taxon>
        <taxon>Edaphobacter</taxon>
    </lineage>
</organism>
<evidence type="ECO:0000256" key="6">
    <source>
        <dbReference type="ARBA" id="ARBA00023136"/>
    </source>
</evidence>
<feature type="repeat" description="TPR" evidence="8">
    <location>
        <begin position="62"/>
        <end position="95"/>
    </location>
</feature>
<dbReference type="InterPro" id="IPR019734">
    <property type="entry name" value="TPR_rpt"/>
</dbReference>
<feature type="repeat" description="TPR" evidence="8">
    <location>
        <begin position="131"/>
        <end position="164"/>
    </location>
</feature>
<gene>
    <name evidence="10" type="ORF">GCM10011585_06530</name>
</gene>
<reference evidence="10" key="2">
    <citation type="submission" date="2020-09" db="EMBL/GenBank/DDBJ databases">
        <authorList>
            <person name="Sun Q."/>
            <person name="Zhou Y."/>
        </authorList>
    </citation>
    <scope>NUCLEOTIDE SEQUENCE</scope>
    <source>
        <strain evidence="10">CGMCC 1.12997</strain>
    </source>
</reference>
<dbReference type="PANTHER" id="PTHR46208">
    <property type="entry name" value="MITOCHONDRIAL IMPORT RECEPTOR SUBUNIT TOM70"/>
    <property type="match status" value="1"/>
</dbReference>
<dbReference type="GO" id="GO:0016020">
    <property type="term" value="C:membrane"/>
    <property type="evidence" value="ECO:0007669"/>
    <property type="project" value="UniProtKB-SubCell"/>
</dbReference>
<comment type="caution">
    <text evidence="10">The sequence shown here is derived from an EMBL/GenBank/DDBJ whole genome shotgun (WGS) entry which is preliminary data.</text>
</comment>
<evidence type="ECO:0000313" key="11">
    <source>
        <dbReference type="Proteomes" id="UP000647241"/>
    </source>
</evidence>
<evidence type="ECO:0008006" key="12">
    <source>
        <dbReference type="Google" id="ProtNLM"/>
    </source>
</evidence>
<sequence>MRAHCFAAAIIATALTLQLHAQTATQTSSMSVATAHALLERGDVTDAIAMLEMLQKQTPKAPGIAHELGLAYYRSGKLVEAEKSFAEAMQQDPTDEESVQLRGLTLYRLGHPAEAIPYLEKIRKWTPNGNADANYVLGLCYMNAQRFDEARAAFATQYGFAPDSGAAWLLMGNMLLRANFAEMALQAGQKALAATPNLPLAHFLMGEVYLYKSDPQKALAEFNQERRINPAYAPIYDRLGDVYTQLGDYQQAQESLTRALSLDLSSTGPFIQMGKVLLKKNDPQTAAMYLEHAEKMDPGNSLTHILLGQAYRGLGKKDEARQEFESAAKISAASRPTLQSIQ</sequence>
<evidence type="ECO:0000256" key="8">
    <source>
        <dbReference type="PROSITE-ProRule" id="PRU00339"/>
    </source>
</evidence>
<dbReference type="Pfam" id="PF13432">
    <property type="entry name" value="TPR_16"/>
    <property type="match status" value="1"/>
</dbReference>
<evidence type="ECO:0000256" key="1">
    <source>
        <dbReference type="ARBA" id="ARBA00004167"/>
    </source>
</evidence>
<dbReference type="PROSITE" id="PS50005">
    <property type="entry name" value="TPR"/>
    <property type="match status" value="5"/>
</dbReference>
<accession>A0A917H4Q3</accession>
<evidence type="ECO:0000256" key="9">
    <source>
        <dbReference type="SAM" id="SignalP"/>
    </source>
</evidence>
<feature type="repeat" description="TPR" evidence="8">
    <location>
        <begin position="199"/>
        <end position="232"/>
    </location>
</feature>
<dbReference type="SMART" id="SM00028">
    <property type="entry name" value="TPR"/>
    <property type="match status" value="8"/>
</dbReference>
<comment type="similarity">
    <text evidence="7">Belongs to the Tom70 family.</text>
</comment>
<evidence type="ECO:0000256" key="7">
    <source>
        <dbReference type="ARBA" id="ARBA00038030"/>
    </source>
</evidence>